<name>A0ACC0A5R5_CATRO</name>
<dbReference type="Proteomes" id="UP001060085">
    <property type="component" value="Linkage Group LG07"/>
</dbReference>
<evidence type="ECO:0000313" key="2">
    <source>
        <dbReference type="Proteomes" id="UP001060085"/>
    </source>
</evidence>
<evidence type="ECO:0000313" key="1">
    <source>
        <dbReference type="EMBL" id="KAI5654886.1"/>
    </source>
</evidence>
<accession>A0ACC0A5R5</accession>
<comment type="caution">
    <text evidence="1">The sequence shown here is derived from an EMBL/GenBank/DDBJ whole genome shotgun (WGS) entry which is preliminary data.</text>
</comment>
<reference evidence="2" key="1">
    <citation type="journal article" date="2023" name="Nat. Plants">
        <title>Single-cell RNA sequencing provides a high-resolution roadmap for understanding the multicellular compartmentation of specialized metabolism.</title>
        <authorList>
            <person name="Sun S."/>
            <person name="Shen X."/>
            <person name="Li Y."/>
            <person name="Li Y."/>
            <person name="Wang S."/>
            <person name="Li R."/>
            <person name="Zhang H."/>
            <person name="Shen G."/>
            <person name="Guo B."/>
            <person name="Wei J."/>
            <person name="Xu J."/>
            <person name="St-Pierre B."/>
            <person name="Chen S."/>
            <person name="Sun C."/>
        </authorList>
    </citation>
    <scope>NUCLEOTIDE SEQUENCE [LARGE SCALE GENOMIC DNA]</scope>
</reference>
<organism evidence="1 2">
    <name type="scientific">Catharanthus roseus</name>
    <name type="common">Madagascar periwinkle</name>
    <name type="synonym">Vinca rosea</name>
    <dbReference type="NCBI Taxonomy" id="4058"/>
    <lineage>
        <taxon>Eukaryota</taxon>
        <taxon>Viridiplantae</taxon>
        <taxon>Streptophyta</taxon>
        <taxon>Embryophyta</taxon>
        <taxon>Tracheophyta</taxon>
        <taxon>Spermatophyta</taxon>
        <taxon>Magnoliopsida</taxon>
        <taxon>eudicotyledons</taxon>
        <taxon>Gunneridae</taxon>
        <taxon>Pentapetalae</taxon>
        <taxon>asterids</taxon>
        <taxon>lamiids</taxon>
        <taxon>Gentianales</taxon>
        <taxon>Apocynaceae</taxon>
        <taxon>Rauvolfioideae</taxon>
        <taxon>Vinceae</taxon>
        <taxon>Catharanthinae</taxon>
        <taxon>Catharanthus</taxon>
    </lineage>
</organism>
<keyword evidence="2" id="KW-1185">Reference proteome</keyword>
<gene>
    <name evidence="1" type="ORF">M9H77_32073</name>
</gene>
<sequence length="156" mass="17223">MDELEGFCDLLGKPTGRKSAIKRTEPDLNPLESENEAISNSLEKETVATPPFRCSTHVVNEVIKRLNDEQREAVVRRGFGSMLELRTCSLADDLFSWMTDQYNSKRGCFRLHGKDIRVAAEDMHRILGLRISETDIESLLVQGGGGGGGGGGKRET</sequence>
<dbReference type="EMBL" id="CM044707">
    <property type="protein sequence ID" value="KAI5654886.1"/>
    <property type="molecule type" value="Genomic_DNA"/>
</dbReference>
<protein>
    <submittedName>
        <fullName evidence="1">Uncharacterized protein</fullName>
    </submittedName>
</protein>
<proteinExistence type="predicted"/>